<feature type="domain" description="UspA" evidence="1">
    <location>
        <begin position="17"/>
        <end position="146"/>
    </location>
</feature>
<protein>
    <submittedName>
        <fullName evidence="2">Universal stress protein in QAH/OAS sulfhydrylase 3'region</fullName>
    </submittedName>
</protein>
<gene>
    <name evidence="2" type="ORF">PHET_06501</name>
</gene>
<dbReference type="SUPFAM" id="SSF52402">
    <property type="entry name" value="Adenine nucleotide alpha hydrolases-like"/>
    <property type="match status" value="1"/>
</dbReference>
<dbReference type="Proteomes" id="UP000748531">
    <property type="component" value="Unassembled WGS sequence"/>
</dbReference>
<evidence type="ECO:0000313" key="3">
    <source>
        <dbReference type="Proteomes" id="UP000748531"/>
    </source>
</evidence>
<dbReference type="InterPro" id="IPR006016">
    <property type="entry name" value="UspA"/>
</dbReference>
<dbReference type="InterPro" id="IPR014729">
    <property type="entry name" value="Rossmann-like_a/b/a_fold"/>
</dbReference>
<evidence type="ECO:0000313" key="2">
    <source>
        <dbReference type="EMBL" id="KAF5400108.1"/>
    </source>
</evidence>
<name>A0A8J4T6R8_9TREM</name>
<dbReference type="EMBL" id="LUCH01003462">
    <property type="protein sequence ID" value="KAF5400108.1"/>
    <property type="molecule type" value="Genomic_DNA"/>
</dbReference>
<proteinExistence type="predicted"/>
<dbReference type="CDD" id="cd23659">
    <property type="entry name" value="USP_At3g01520-like"/>
    <property type="match status" value="1"/>
</dbReference>
<evidence type="ECO:0000259" key="1">
    <source>
        <dbReference type="Pfam" id="PF00582"/>
    </source>
</evidence>
<accession>A0A8J4T6R8</accession>
<reference evidence="2" key="1">
    <citation type="submission" date="2019-05" db="EMBL/GenBank/DDBJ databases">
        <title>Annotation for the trematode Paragonimus heterotremus.</title>
        <authorList>
            <person name="Choi Y.-J."/>
        </authorList>
    </citation>
    <scope>NUCLEOTIDE SEQUENCE</scope>
    <source>
        <strain evidence="2">LC</strain>
    </source>
</reference>
<organism evidence="2 3">
    <name type="scientific">Paragonimus heterotremus</name>
    <dbReference type="NCBI Taxonomy" id="100268"/>
    <lineage>
        <taxon>Eukaryota</taxon>
        <taxon>Metazoa</taxon>
        <taxon>Spiralia</taxon>
        <taxon>Lophotrochozoa</taxon>
        <taxon>Platyhelminthes</taxon>
        <taxon>Trematoda</taxon>
        <taxon>Digenea</taxon>
        <taxon>Plagiorchiida</taxon>
        <taxon>Troglotremata</taxon>
        <taxon>Troglotrematidae</taxon>
        <taxon>Paragonimus</taxon>
    </lineage>
</organism>
<dbReference type="Pfam" id="PF00582">
    <property type="entry name" value="Usp"/>
    <property type="match status" value="1"/>
</dbReference>
<sequence>MCDESRRMSTTAASAKRRVCLPVDGSAHATRAVEWYLAEMYKPGDYLIFVHSLEAPNLPTMCISSGLNVPIDVWTKALQENIDQTNKLRNDYGYICESKRIPYDFAVMNGSKPGDGILQAAEQFSVHVIVMGCRGLGAIKRAILGSLKVGHILRRIKRYDGIHRDDVQFDITHKYENDSLCHSKYYGSKRYFLKKNFPGL</sequence>
<dbReference type="OrthoDB" id="843225at2759"/>
<dbReference type="AlphaFoldDB" id="A0A8J4T6R8"/>
<keyword evidence="3" id="KW-1185">Reference proteome</keyword>
<comment type="caution">
    <text evidence="2">The sequence shown here is derived from an EMBL/GenBank/DDBJ whole genome shotgun (WGS) entry which is preliminary data.</text>
</comment>
<dbReference type="PANTHER" id="PTHR46989:SF3">
    <property type="entry name" value="USPA DOMAIN-CONTAINING PROTEIN"/>
    <property type="match status" value="1"/>
</dbReference>
<dbReference type="PANTHER" id="PTHR46989">
    <property type="entry name" value="USP DOMAIN-CONTAINING PROTEIN"/>
    <property type="match status" value="1"/>
</dbReference>
<dbReference type="Gene3D" id="3.40.50.620">
    <property type="entry name" value="HUPs"/>
    <property type="match status" value="1"/>
</dbReference>